<comment type="caution">
    <text evidence="1">Lacks conserved residue(s) required for the propagation of feature annotation.</text>
</comment>
<evidence type="ECO:0000259" key="2">
    <source>
        <dbReference type="PROSITE" id="PS52009"/>
    </source>
</evidence>
<proteinExistence type="inferred from homology"/>
<dbReference type="AlphaFoldDB" id="A0A3B0QC77"/>
<feature type="domain" description="GH84" evidence="2">
    <location>
        <begin position="1"/>
        <end position="69"/>
    </location>
</feature>
<feature type="non-terminal residue" evidence="3">
    <location>
        <position position="69"/>
    </location>
</feature>
<dbReference type="EMBL" id="LS991951">
    <property type="protein sequence ID" value="SYV97441.1"/>
    <property type="molecule type" value="Genomic_DNA"/>
</dbReference>
<evidence type="ECO:0000313" key="4">
    <source>
        <dbReference type="Proteomes" id="UP000257559"/>
    </source>
</evidence>
<dbReference type="Proteomes" id="UP000257559">
    <property type="component" value="Chromosome"/>
</dbReference>
<dbReference type="InterPro" id="IPR011496">
    <property type="entry name" value="O-GlcNAcase_cat"/>
</dbReference>
<comment type="similarity">
    <text evidence="1">Belongs to the glycosyl hydrolase 84 family.</text>
</comment>
<protein>
    <recommendedName>
        <fullName evidence="2">GH84 domain-containing protein</fullName>
    </recommendedName>
</protein>
<gene>
    <name evidence="3" type="ORF">NCTC10132_00806</name>
</gene>
<name>A0A3B0QC77_9BACT</name>
<evidence type="ECO:0000313" key="3">
    <source>
        <dbReference type="EMBL" id="SYV97441.1"/>
    </source>
</evidence>
<reference evidence="4" key="1">
    <citation type="submission" date="2018-06" db="EMBL/GenBank/DDBJ databases">
        <authorList>
            <consortium name="Pathogen Informatics"/>
        </authorList>
    </citation>
    <scope>NUCLEOTIDE SEQUENCE [LARGE SCALE GENOMIC DNA]</scope>
    <source>
        <strain evidence="4">NCTC10132</strain>
    </source>
</reference>
<organism evidence="3 4">
    <name type="scientific">Mycoplasmopsis edwardii</name>
    <dbReference type="NCBI Taxonomy" id="53558"/>
    <lineage>
        <taxon>Bacteria</taxon>
        <taxon>Bacillati</taxon>
        <taxon>Mycoplasmatota</taxon>
        <taxon>Mycoplasmoidales</taxon>
        <taxon>Metamycoplasmataceae</taxon>
        <taxon>Mycoplasmopsis</taxon>
    </lineage>
</organism>
<dbReference type="PROSITE" id="PS52009">
    <property type="entry name" value="GH84"/>
    <property type="match status" value="1"/>
</dbReference>
<evidence type="ECO:0000256" key="1">
    <source>
        <dbReference type="PROSITE-ProRule" id="PRU01353"/>
    </source>
</evidence>
<keyword evidence="4" id="KW-1185">Reference proteome</keyword>
<sequence length="69" mass="7777">MLVDFVYNIDVFTHEPLSSSNYEAGLQSLKNKLKQLINAGISSFSFSSTNVNRPSEQLQVELLNDIANW</sequence>
<dbReference type="Gene3D" id="3.20.20.80">
    <property type="entry name" value="Glycosidases"/>
    <property type="match status" value="1"/>
</dbReference>
<dbReference type="InterPro" id="IPR017853">
    <property type="entry name" value="GH"/>
</dbReference>
<dbReference type="SUPFAM" id="SSF51445">
    <property type="entry name" value="(Trans)glycosidases"/>
    <property type="match status" value="1"/>
</dbReference>
<dbReference type="KEGG" id="medw:NCTC10132_00806"/>
<accession>A0A3B0QC77</accession>